<accession>B0N4U3</accession>
<dbReference type="AlphaFoldDB" id="B0N4U3"/>
<keyword evidence="3" id="KW-1185">Reference proteome</keyword>
<dbReference type="RefSeq" id="WP_003537163.1">
    <property type="nucleotide sequence ID" value="NZ_CP036346.1"/>
</dbReference>
<sequence length="310" mass="34599">MSKPKLELISLEEVNAKSVDWLWYPYIPLGKVTIIQGDPGGGKTTLILRLSSLLSRGKPLPFENQDINKEPIKIIYQTAEDGYDDTIKPRLLDANADCSQIQFINEADIPLTMLDERIEEAIIRLQAKLFILDPIQAYLGSNVDMNRANEIRPLMKNLANIASRQNCAIVLVGHMNKTRGNKSIYRGIGTIDIPAAARSVLIVGELKSNLDIRAVIHDKSSLAPKGDAFAFKLSKEKGFQWIGKYDINSDELLAGYHKESEKSRATQFILEQLPSGPVASVEIFKQAKINNICERTLNQAKAELNVRSKK</sequence>
<feature type="domain" description="AAA+ ATPase" evidence="1">
    <location>
        <begin position="29"/>
        <end position="208"/>
    </location>
</feature>
<dbReference type="InterPro" id="IPR027417">
    <property type="entry name" value="P-loop_NTPase"/>
</dbReference>
<reference evidence="2" key="2">
    <citation type="submission" date="2014-06" db="EMBL/GenBank/DDBJ databases">
        <title>Draft genome sequence of Clostridium ramosum(DSM 1402).</title>
        <authorList>
            <person name="Sudarsanam P."/>
            <person name="Ley R."/>
            <person name="Guruge J."/>
            <person name="Turnbaugh P.J."/>
            <person name="Mahowald M."/>
            <person name="Liep D."/>
            <person name="Gordon J."/>
        </authorList>
    </citation>
    <scope>NUCLEOTIDE SEQUENCE</scope>
    <source>
        <strain evidence="2">DSM 1402</strain>
    </source>
</reference>
<comment type="caution">
    <text evidence="2">The sequence shown here is derived from an EMBL/GenBank/DDBJ whole genome shotgun (WGS) entry which is preliminary data.</text>
</comment>
<dbReference type="SUPFAM" id="SSF52540">
    <property type="entry name" value="P-loop containing nucleoside triphosphate hydrolases"/>
    <property type="match status" value="1"/>
</dbReference>
<dbReference type="HOGENOM" id="CLU_039599_0_0_9"/>
<protein>
    <recommendedName>
        <fullName evidence="1">AAA+ ATPase domain-containing protein</fullName>
    </recommendedName>
</protein>
<reference evidence="2" key="1">
    <citation type="submission" date="2007-11" db="EMBL/GenBank/DDBJ databases">
        <authorList>
            <person name="Fulton L."/>
            <person name="Clifton S."/>
            <person name="Fulton B."/>
            <person name="Xu J."/>
            <person name="Minx P."/>
            <person name="Pepin K.H."/>
            <person name="Johnson M."/>
            <person name="Thiruvilangam P."/>
            <person name="Bhonagiri V."/>
            <person name="Nash W.E."/>
            <person name="Mardis E.R."/>
            <person name="Wilson R.K."/>
        </authorList>
    </citation>
    <scope>NUCLEOTIDE SEQUENCE [LARGE SCALE GENOMIC DNA]</scope>
    <source>
        <strain evidence="2">DSM 1402</strain>
    </source>
</reference>
<dbReference type="Gene3D" id="3.40.50.300">
    <property type="entry name" value="P-loop containing nucleotide triphosphate hydrolases"/>
    <property type="match status" value="1"/>
</dbReference>
<gene>
    <name evidence="2" type="ORF">CLORAM_01644</name>
</gene>
<dbReference type="Proteomes" id="UP000005798">
    <property type="component" value="Unassembled WGS sequence"/>
</dbReference>
<name>B0N4U3_9FIRM</name>
<evidence type="ECO:0000313" key="2">
    <source>
        <dbReference type="EMBL" id="EDS18695.1"/>
    </source>
</evidence>
<organism evidence="2 3">
    <name type="scientific">Thomasclavelia ramosa DSM 1402</name>
    <dbReference type="NCBI Taxonomy" id="445974"/>
    <lineage>
        <taxon>Bacteria</taxon>
        <taxon>Bacillati</taxon>
        <taxon>Bacillota</taxon>
        <taxon>Erysipelotrichia</taxon>
        <taxon>Erysipelotrichales</taxon>
        <taxon>Coprobacillaceae</taxon>
        <taxon>Thomasclavelia</taxon>
    </lineage>
</organism>
<evidence type="ECO:0000259" key="1">
    <source>
        <dbReference type="SMART" id="SM00382"/>
    </source>
</evidence>
<dbReference type="Pfam" id="PF13481">
    <property type="entry name" value="AAA_25"/>
    <property type="match status" value="1"/>
</dbReference>
<dbReference type="eggNOG" id="COG3598">
    <property type="taxonomic scope" value="Bacteria"/>
</dbReference>
<evidence type="ECO:0000313" key="3">
    <source>
        <dbReference type="Proteomes" id="UP000005798"/>
    </source>
</evidence>
<proteinExistence type="predicted"/>
<dbReference type="InterPro" id="IPR003593">
    <property type="entry name" value="AAA+_ATPase"/>
</dbReference>
<dbReference type="EMBL" id="ABFX02000005">
    <property type="protein sequence ID" value="EDS18695.1"/>
    <property type="molecule type" value="Genomic_DNA"/>
</dbReference>
<dbReference type="SMART" id="SM00382">
    <property type="entry name" value="AAA"/>
    <property type="match status" value="1"/>
</dbReference>